<dbReference type="AlphaFoldDB" id="A0A8W7P035"/>
<feature type="compositionally biased region" description="Gly residues" evidence="1">
    <location>
        <begin position="322"/>
        <end position="335"/>
    </location>
</feature>
<feature type="compositionally biased region" description="Basic and acidic residues" evidence="1">
    <location>
        <begin position="459"/>
        <end position="471"/>
    </location>
</feature>
<feature type="compositionally biased region" description="Polar residues" evidence="1">
    <location>
        <begin position="100"/>
        <end position="127"/>
    </location>
</feature>
<reference evidence="2" key="1">
    <citation type="submission" date="2022-08" db="UniProtKB">
        <authorList>
            <consortium name="EnsemblMetazoa"/>
        </authorList>
    </citation>
    <scope>IDENTIFICATION</scope>
</reference>
<dbReference type="Proteomes" id="UP000075882">
    <property type="component" value="Unassembled WGS sequence"/>
</dbReference>
<feature type="compositionally biased region" description="Polar residues" evidence="1">
    <location>
        <begin position="211"/>
        <end position="220"/>
    </location>
</feature>
<evidence type="ECO:0000313" key="2">
    <source>
        <dbReference type="EnsemblMetazoa" id="ACOM022446-PA.1"/>
    </source>
</evidence>
<organism evidence="2">
    <name type="scientific">Anopheles coluzzii</name>
    <name type="common">African malaria mosquito</name>
    <dbReference type="NCBI Taxonomy" id="1518534"/>
    <lineage>
        <taxon>Eukaryota</taxon>
        <taxon>Metazoa</taxon>
        <taxon>Ecdysozoa</taxon>
        <taxon>Arthropoda</taxon>
        <taxon>Hexapoda</taxon>
        <taxon>Insecta</taxon>
        <taxon>Pterygota</taxon>
        <taxon>Neoptera</taxon>
        <taxon>Endopterygota</taxon>
        <taxon>Diptera</taxon>
        <taxon>Nematocera</taxon>
        <taxon>Culicoidea</taxon>
        <taxon>Culicidae</taxon>
        <taxon>Anophelinae</taxon>
        <taxon>Anopheles</taxon>
    </lineage>
</organism>
<accession>A0A8W7P035</accession>
<evidence type="ECO:0000256" key="1">
    <source>
        <dbReference type="SAM" id="MobiDB-lite"/>
    </source>
</evidence>
<feature type="compositionally biased region" description="Acidic residues" evidence="1">
    <location>
        <begin position="582"/>
        <end position="596"/>
    </location>
</feature>
<feature type="region of interest" description="Disordered" evidence="1">
    <location>
        <begin position="157"/>
        <end position="418"/>
    </location>
</feature>
<dbReference type="EnsemblMetazoa" id="ACOM022446-RA">
    <property type="protein sequence ID" value="ACOM022446-PA.1"/>
    <property type="gene ID" value="ACOM022446"/>
</dbReference>
<feature type="region of interest" description="Disordered" evidence="1">
    <location>
        <begin position="94"/>
        <end position="136"/>
    </location>
</feature>
<sequence>MGNSGSMSGLSGYEEGYHHHPGYHHHHQRYHDAMRGESGMAASWMDSYQRDHHRRPGGGVGPRDHDPLQQQIKVLPDIPGKVAKLRSTNNGSILHAGGTISKNNQALQRSKSISSPTYQQHQQQHPASFSECDEELELSSLQPARSMLMQRSRTQLNLMPPGLAGGGAGRLTRNGHAPQYGHDEDGGGRGPPERAAGGRQTATRYGEPNGTAGSSATEALNQRKRFGSEPDLRLSLLPRSGPGPEPPGGSRNPKMAQSKIMKGKNKKKAPVPPVMEKDNKSGDSGISGDAGDLGQDGPLTGRGKAERAGDTSPESGTPGLHKPGGGGGGGGGAATNGGWSSSALLLMPWTPQQDLDDDEDDEDDDEEEDEQEDEEDEERERGGGGGEDDRTMGSGGEARRLLAADAGRPDYSSKGHLFSLSLPRENHLSIYNVESADEKAEIKEAMRLSELEAMRRVEEEFQKKRAREKASIRHQLRLFSMENHPDHPGNDGEGEQDSTGDTKRSDPDGDSLPHQSASGRSGGGGLYRKKEFTSMERQYKRSNGTGHGTAPEGGEELDGEDEMLEKVLPDGGTGRRRRYGAENEDDNDDDEDDDGETSSSLGYVDTRTPYISRIIQAKSSKSYGVKK</sequence>
<feature type="region of interest" description="Disordered" evidence="1">
    <location>
        <begin position="46"/>
        <end position="67"/>
    </location>
</feature>
<feature type="compositionally biased region" description="Low complexity" evidence="1">
    <location>
        <begin position="282"/>
        <end position="293"/>
    </location>
</feature>
<proteinExistence type="predicted"/>
<protein>
    <submittedName>
        <fullName evidence="2">Uncharacterized protein</fullName>
    </submittedName>
</protein>
<feature type="compositionally biased region" description="Acidic residues" evidence="1">
    <location>
        <begin position="553"/>
        <end position="563"/>
    </location>
</feature>
<name>A0A8W7P035_ANOCL</name>
<dbReference type="VEuPathDB" id="VectorBase:ACON2_038835"/>
<feature type="compositionally biased region" description="Basic and acidic residues" evidence="1">
    <location>
        <begin position="379"/>
        <end position="413"/>
    </location>
</feature>
<feature type="compositionally biased region" description="Basic and acidic residues" evidence="1">
    <location>
        <begin position="528"/>
        <end position="539"/>
    </location>
</feature>
<feature type="compositionally biased region" description="Acidic residues" evidence="1">
    <location>
        <begin position="354"/>
        <end position="378"/>
    </location>
</feature>
<feature type="region of interest" description="Disordered" evidence="1">
    <location>
        <begin position="459"/>
        <end position="610"/>
    </location>
</feature>